<protein>
    <recommendedName>
        <fullName evidence="3">RHS repeat-associated core domain-containing protein</fullName>
    </recommendedName>
</protein>
<dbReference type="InterPro" id="IPR022385">
    <property type="entry name" value="Rhs_assc_core"/>
</dbReference>
<evidence type="ECO:0000313" key="1">
    <source>
        <dbReference type="EMBL" id="OHA58445.1"/>
    </source>
</evidence>
<name>A0A1G2QCY2_9BACT</name>
<dbReference type="Gene3D" id="2.180.10.10">
    <property type="entry name" value="RHS repeat-associated core"/>
    <property type="match status" value="1"/>
</dbReference>
<organism evidence="1 2">
    <name type="scientific">Candidatus Vogelbacteria bacterium RIFOXYD1_FULL_44_32</name>
    <dbReference type="NCBI Taxonomy" id="1802438"/>
    <lineage>
        <taxon>Bacteria</taxon>
        <taxon>Candidatus Vogeliibacteriota</taxon>
    </lineage>
</organism>
<accession>A0A1G2QCY2</accession>
<sequence>MKFDNEGQRISQKTGASAKLYISPNYDLTGSVIDKHIYAGDQLVATLRTQNGTTSSYYTHSDHLSGTSLVTDQNSVITELIDYYPYGDIRLDQKTSTYNESKKYIGQEYDEATGLSYMNARYQNGKTSRFLSQDPVFWEIGNEGEIKQKTGLGLQELLADPQQFNSYSYARNNPITYKDPTGNLTWGALLNHPIGSIQSATNWGLFSLGGNIMNKPFAASLLRHSASLNPSAELNIDSGNQKQYGNPVDQVMQTDQYKNYIKDTIQRAESGKMKNSTHFEFENRSDLYYALHGANIESQITQENGEWVVNSTVSDKYDFNKPNPQTEKGRVIKIPASNAYKAQSKGILSNYNVKIKISDRIKK</sequence>
<dbReference type="InterPro" id="IPR050708">
    <property type="entry name" value="T6SS_VgrG/RHS"/>
</dbReference>
<evidence type="ECO:0000313" key="2">
    <source>
        <dbReference type="Proteomes" id="UP000177043"/>
    </source>
</evidence>
<dbReference type="EMBL" id="MHTJ01000003">
    <property type="protein sequence ID" value="OHA58445.1"/>
    <property type="molecule type" value="Genomic_DNA"/>
</dbReference>
<dbReference type="Proteomes" id="UP000177043">
    <property type="component" value="Unassembled WGS sequence"/>
</dbReference>
<gene>
    <name evidence="1" type="ORF">A2571_01545</name>
</gene>
<comment type="caution">
    <text evidence="1">The sequence shown here is derived from an EMBL/GenBank/DDBJ whole genome shotgun (WGS) entry which is preliminary data.</text>
</comment>
<proteinExistence type="predicted"/>
<dbReference type="PANTHER" id="PTHR32305">
    <property type="match status" value="1"/>
</dbReference>
<dbReference type="STRING" id="1802438.A2571_01545"/>
<dbReference type="AlphaFoldDB" id="A0A1G2QCY2"/>
<evidence type="ECO:0008006" key="3">
    <source>
        <dbReference type="Google" id="ProtNLM"/>
    </source>
</evidence>
<dbReference type="PANTHER" id="PTHR32305:SF17">
    <property type="entry name" value="TRNA NUCLEASE WAPA"/>
    <property type="match status" value="1"/>
</dbReference>
<reference evidence="1 2" key="1">
    <citation type="journal article" date="2016" name="Nat. Commun.">
        <title>Thousands of microbial genomes shed light on interconnected biogeochemical processes in an aquifer system.</title>
        <authorList>
            <person name="Anantharaman K."/>
            <person name="Brown C.T."/>
            <person name="Hug L.A."/>
            <person name="Sharon I."/>
            <person name="Castelle C.J."/>
            <person name="Probst A.J."/>
            <person name="Thomas B.C."/>
            <person name="Singh A."/>
            <person name="Wilkins M.J."/>
            <person name="Karaoz U."/>
            <person name="Brodie E.L."/>
            <person name="Williams K.H."/>
            <person name="Hubbard S.S."/>
            <person name="Banfield J.F."/>
        </authorList>
    </citation>
    <scope>NUCLEOTIDE SEQUENCE [LARGE SCALE GENOMIC DNA]</scope>
</reference>
<dbReference type="NCBIfam" id="TIGR03696">
    <property type="entry name" value="Rhs_assc_core"/>
    <property type="match status" value="1"/>
</dbReference>